<dbReference type="InterPro" id="IPR001611">
    <property type="entry name" value="Leu-rich_rpt"/>
</dbReference>
<protein>
    <recommendedName>
        <fullName evidence="10">Leucine-rich repeat-containing N-terminal plant-type domain-containing protein</fullName>
    </recommendedName>
</protein>
<dbReference type="AlphaFoldDB" id="A0A5N5KMF1"/>
<evidence type="ECO:0000313" key="9">
    <source>
        <dbReference type="Proteomes" id="UP000326939"/>
    </source>
</evidence>
<keyword evidence="9" id="KW-1185">Reference proteome</keyword>
<evidence type="ECO:0000313" key="8">
    <source>
        <dbReference type="EMBL" id="KAB5531543.1"/>
    </source>
</evidence>
<keyword evidence="5" id="KW-0472">Membrane</keyword>
<comment type="caution">
    <text evidence="8">The sequence shown here is derived from an EMBL/GenBank/DDBJ whole genome shotgun (WGS) entry which is preliminary data.</text>
</comment>
<evidence type="ECO:0008006" key="10">
    <source>
        <dbReference type="Google" id="ProtNLM"/>
    </source>
</evidence>
<reference evidence="9" key="1">
    <citation type="journal article" date="2019" name="Gigascience">
        <title>De novo genome assembly of the endangered Acer yangbiense, a plant species with extremely small populations endemic to Yunnan Province, China.</title>
        <authorList>
            <person name="Yang J."/>
            <person name="Wariss H.M."/>
            <person name="Tao L."/>
            <person name="Zhang R."/>
            <person name="Yun Q."/>
            <person name="Hollingsworth P."/>
            <person name="Dao Z."/>
            <person name="Luo G."/>
            <person name="Guo H."/>
            <person name="Ma Y."/>
            <person name="Sun W."/>
        </authorList>
    </citation>
    <scope>NUCLEOTIDE SEQUENCE [LARGE SCALE GENOMIC DNA]</scope>
    <source>
        <strain evidence="9">cv. br00</strain>
    </source>
</reference>
<keyword evidence="7" id="KW-0325">Glycoprotein</keyword>
<dbReference type="SUPFAM" id="SSF52058">
    <property type="entry name" value="L domain-like"/>
    <property type="match status" value="1"/>
</dbReference>
<dbReference type="InterPro" id="IPR046956">
    <property type="entry name" value="RLP23-like"/>
</dbReference>
<evidence type="ECO:0000256" key="1">
    <source>
        <dbReference type="ARBA" id="ARBA00004479"/>
    </source>
</evidence>
<accession>A0A5N5KMF1</accession>
<keyword evidence="3" id="KW-0732">Signal</keyword>
<keyword evidence="2" id="KW-0812">Transmembrane</keyword>
<evidence type="ECO:0000256" key="3">
    <source>
        <dbReference type="ARBA" id="ARBA00022729"/>
    </source>
</evidence>
<keyword evidence="4" id="KW-1133">Transmembrane helix</keyword>
<keyword evidence="6" id="KW-0675">Receptor</keyword>
<dbReference type="Gene3D" id="3.80.10.10">
    <property type="entry name" value="Ribonuclease Inhibitor"/>
    <property type="match status" value="2"/>
</dbReference>
<evidence type="ECO:0000256" key="5">
    <source>
        <dbReference type="ARBA" id="ARBA00023136"/>
    </source>
</evidence>
<sequence>MRKFKHLQYLNLGENNFSGPIPYDLEQLTELVSLVLSGNENGYLSLEPTSFDKLAQNLTQLRELQLSFVDMSLVVPDFLKNVSSSLSSLQLYSCGLQGEFPSFMTKFKHLQYLDLSSGSEILQYPNVKSNSDWSSHTPHSFRPHRFDSRFLKYLDPT</sequence>
<proteinExistence type="predicted"/>
<dbReference type="Proteomes" id="UP000326939">
    <property type="component" value="Chromosome 12"/>
</dbReference>
<dbReference type="GO" id="GO:0016020">
    <property type="term" value="C:membrane"/>
    <property type="evidence" value="ECO:0007669"/>
    <property type="project" value="UniProtKB-SubCell"/>
</dbReference>
<gene>
    <name evidence="8" type="ORF">DKX38_018213</name>
</gene>
<comment type="subcellular location">
    <subcellularLocation>
        <location evidence="1">Membrane</location>
        <topology evidence="1">Single-pass type I membrane protein</topology>
    </subcellularLocation>
</comment>
<dbReference type="EMBL" id="VDCV01000012">
    <property type="protein sequence ID" value="KAB5531543.1"/>
    <property type="molecule type" value="Genomic_DNA"/>
</dbReference>
<dbReference type="InterPro" id="IPR032675">
    <property type="entry name" value="LRR_dom_sf"/>
</dbReference>
<dbReference type="Pfam" id="PF00560">
    <property type="entry name" value="LRR_1"/>
    <property type="match status" value="1"/>
</dbReference>
<evidence type="ECO:0000256" key="2">
    <source>
        <dbReference type="ARBA" id="ARBA00022692"/>
    </source>
</evidence>
<dbReference type="PANTHER" id="PTHR48061">
    <property type="entry name" value="LEUCINE-RICH REPEAT RECEPTOR PROTEIN KINASE EMS1-LIKE-RELATED"/>
    <property type="match status" value="1"/>
</dbReference>
<name>A0A5N5KMF1_9ROSI</name>
<organism evidence="8 9">
    <name type="scientific">Salix brachista</name>
    <dbReference type="NCBI Taxonomy" id="2182728"/>
    <lineage>
        <taxon>Eukaryota</taxon>
        <taxon>Viridiplantae</taxon>
        <taxon>Streptophyta</taxon>
        <taxon>Embryophyta</taxon>
        <taxon>Tracheophyta</taxon>
        <taxon>Spermatophyta</taxon>
        <taxon>Magnoliopsida</taxon>
        <taxon>eudicotyledons</taxon>
        <taxon>Gunneridae</taxon>
        <taxon>Pentapetalae</taxon>
        <taxon>rosids</taxon>
        <taxon>fabids</taxon>
        <taxon>Malpighiales</taxon>
        <taxon>Salicaceae</taxon>
        <taxon>Saliceae</taxon>
        <taxon>Salix</taxon>
    </lineage>
</organism>
<evidence type="ECO:0000256" key="7">
    <source>
        <dbReference type="ARBA" id="ARBA00023180"/>
    </source>
</evidence>
<evidence type="ECO:0000256" key="4">
    <source>
        <dbReference type="ARBA" id="ARBA00022989"/>
    </source>
</evidence>
<evidence type="ECO:0000256" key="6">
    <source>
        <dbReference type="ARBA" id="ARBA00023170"/>
    </source>
</evidence>
<dbReference type="PANTHER" id="PTHR48061:SF46">
    <property type="entry name" value="LEUCINE-RICH REPEAT-CONTAINING N-TERMINAL PLANT-TYPE DOMAIN-CONTAINING PROTEIN"/>
    <property type="match status" value="1"/>
</dbReference>